<evidence type="ECO:0000313" key="1">
    <source>
        <dbReference type="EMBL" id="KIF65277.1"/>
    </source>
</evidence>
<comment type="caution">
    <text evidence="1">The sequence shown here is derived from an EMBL/GenBank/DDBJ whole genome shotgun (WGS) entry which is preliminary data.</text>
</comment>
<dbReference type="Proteomes" id="UP000031587">
    <property type="component" value="Unassembled WGS sequence"/>
</dbReference>
<evidence type="ECO:0000313" key="2">
    <source>
        <dbReference type="Proteomes" id="UP000031587"/>
    </source>
</evidence>
<dbReference type="AlphaFoldDB" id="A0AAE2ACP1"/>
<reference evidence="1 2" key="1">
    <citation type="submission" date="2014-11" db="EMBL/GenBank/DDBJ databases">
        <title>Draft genome sequence of Pseudomonas fluorescens strains SF4c SF39a.</title>
        <authorList>
            <person name="Underwood G.E."/>
            <person name="Ly L.K."/>
            <person name="Bitzer A.S."/>
            <person name="Godino A."/>
            <person name="Bucci V."/>
            <person name="Fischer S."/>
            <person name="Silby M.W."/>
        </authorList>
    </citation>
    <scope>NUCLEOTIDE SEQUENCE [LARGE SCALE GENOMIC DNA]</scope>
    <source>
        <strain evidence="1 2">SF4c</strain>
    </source>
</reference>
<gene>
    <name evidence="1" type="ORF">QS95_00140</name>
</gene>
<protein>
    <submittedName>
        <fullName evidence="1">Uncharacterized protein</fullName>
    </submittedName>
</protein>
<sequence length="383" mass="42127">MQSVLPSLNNYRLTLPAQLPAADAKGIRHFKGRQFVDIAPGEVVQIRQDATTGEYRATLSSEGVASGPALVLDRRTMIWKPVHASILSDISNVMNTRTDAPGKFYEGRDDRFEQRVSESVTIVARGLGQFSPQHSAILRSELGRAQGMFSDAKDCIGANYVETTEVLQGYFGQHYELVRERLGDCLSRGEALSREYQGPWGQDKFVGVEFDPDRRARMFTLDFHGRFFISQNLIEPGGFAAVLGHEMMHTNRINRFKSVGPGAVDFFYLDVLMGKALDRPVPAYDIAERGVSEVIMQGGLTVAYLNGFTSDHDSFIAGVAQALGVSDALDVQSAVELFNAHPTVRTQMASNNADSIVYAAKSLQQLHLARTADSRLMSSLLVS</sequence>
<dbReference type="EMBL" id="JTGH01000001">
    <property type="protein sequence ID" value="KIF65277.1"/>
    <property type="molecule type" value="Genomic_DNA"/>
</dbReference>
<organism evidence="1 2">
    <name type="scientific">Pseudomonas fluorescens</name>
    <dbReference type="NCBI Taxonomy" id="294"/>
    <lineage>
        <taxon>Bacteria</taxon>
        <taxon>Pseudomonadati</taxon>
        <taxon>Pseudomonadota</taxon>
        <taxon>Gammaproteobacteria</taxon>
        <taxon>Pseudomonadales</taxon>
        <taxon>Pseudomonadaceae</taxon>
        <taxon>Pseudomonas</taxon>
    </lineage>
</organism>
<accession>A0AAE2ACP1</accession>
<proteinExistence type="predicted"/>
<name>A0AAE2ACP1_PSEFL</name>